<name>X0UKC2_9ZZZZ</name>
<dbReference type="EMBL" id="BARS01027751">
    <property type="protein sequence ID" value="GAG00808.1"/>
    <property type="molecule type" value="Genomic_DNA"/>
</dbReference>
<proteinExistence type="predicted"/>
<accession>X0UKC2</accession>
<reference evidence="1" key="1">
    <citation type="journal article" date="2014" name="Front. Microbiol.">
        <title>High frequency of phylogenetically diverse reductive dehalogenase-homologous genes in deep subseafloor sedimentary metagenomes.</title>
        <authorList>
            <person name="Kawai M."/>
            <person name="Futagami T."/>
            <person name="Toyoda A."/>
            <person name="Takaki Y."/>
            <person name="Nishi S."/>
            <person name="Hori S."/>
            <person name="Arai W."/>
            <person name="Tsubouchi T."/>
            <person name="Morono Y."/>
            <person name="Uchiyama I."/>
            <person name="Ito T."/>
            <person name="Fujiyama A."/>
            <person name="Inagaki F."/>
            <person name="Takami H."/>
        </authorList>
    </citation>
    <scope>NUCLEOTIDE SEQUENCE</scope>
    <source>
        <strain evidence="1">Expedition CK06-06</strain>
    </source>
</reference>
<sequence length="73" mass="8391">PRIEASLDRECKKYVLPSTVLLINFVLCNLESLPVVDKVDRKMEQLLKVYPEAQNHVASTIGLVLWKELLKEI</sequence>
<gene>
    <name evidence="1" type="ORF">S01H1_43554</name>
</gene>
<organism evidence="1">
    <name type="scientific">marine sediment metagenome</name>
    <dbReference type="NCBI Taxonomy" id="412755"/>
    <lineage>
        <taxon>unclassified sequences</taxon>
        <taxon>metagenomes</taxon>
        <taxon>ecological metagenomes</taxon>
    </lineage>
</organism>
<evidence type="ECO:0000313" key="1">
    <source>
        <dbReference type="EMBL" id="GAG00808.1"/>
    </source>
</evidence>
<dbReference type="AlphaFoldDB" id="X0UKC2"/>
<protein>
    <submittedName>
        <fullName evidence="1">Uncharacterized protein</fullName>
    </submittedName>
</protein>
<comment type="caution">
    <text evidence="1">The sequence shown here is derived from an EMBL/GenBank/DDBJ whole genome shotgun (WGS) entry which is preliminary data.</text>
</comment>
<feature type="non-terminal residue" evidence="1">
    <location>
        <position position="1"/>
    </location>
</feature>